<dbReference type="CTD" id="34964"/>
<dbReference type="KEGG" id="dan:6497401"/>
<dbReference type="Proteomes" id="UP000007801">
    <property type="component" value="Unassembled WGS sequence"/>
</dbReference>
<organism evidence="1 2">
    <name type="scientific">Drosophila ananassae</name>
    <name type="common">Fruit fly</name>
    <dbReference type="NCBI Taxonomy" id="7217"/>
    <lineage>
        <taxon>Eukaryota</taxon>
        <taxon>Metazoa</taxon>
        <taxon>Ecdysozoa</taxon>
        <taxon>Arthropoda</taxon>
        <taxon>Hexapoda</taxon>
        <taxon>Insecta</taxon>
        <taxon>Pterygota</taxon>
        <taxon>Neoptera</taxon>
        <taxon>Endopterygota</taxon>
        <taxon>Diptera</taxon>
        <taxon>Brachycera</taxon>
        <taxon>Muscomorpha</taxon>
        <taxon>Ephydroidea</taxon>
        <taxon>Drosophilidae</taxon>
        <taxon>Drosophila</taxon>
        <taxon>Sophophora</taxon>
    </lineage>
</organism>
<proteinExistence type="predicted"/>
<dbReference type="HOGENOM" id="CLU_481695_0_0_1"/>
<dbReference type="FunCoup" id="B3MJP1">
    <property type="interactions" value="8"/>
</dbReference>
<name>B3MJP1_DROAN</name>
<dbReference type="eggNOG" id="ENOG502TCBN">
    <property type="taxonomic scope" value="Eukaryota"/>
</dbReference>
<accession>B3MJP1</accession>
<evidence type="ECO:0000313" key="1">
    <source>
        <dbReference type="EMBL" id="EDV31380.1"/>
    </source>
</evidence>
<sequence length="573" mass="65161">MELLRSRNLDLEKFERGFLEPCWKYGGSRSKTLKIQCDEIVAVDLVACCKQISDLIQQVIDSRDEENFLTGSRLRVSFKDIARLTYGAMGIYRHQINILLGDAKYLLEQIKGTKLVFELSSTETVVVRQSQMSTHRHRKRVITQKSTVTVSKRPRMCEPDLLGESVREYYASMLDESVNVPQIESPQKLTQEFDDTIETPRICSISTSYQALTITEELEIHEDHTFMCPLDGFGETNPDLSIYEELFPRKRSLKRPSTCLNSTEILPNKIPRLEESLEETIDASSDNTIMTKDGLNSVETVEEMNIICETPIPVLMSPLPMYFPFKSNKKLKKGKLIIDKCIEYCKNSLLKHRQKYIDCCQARKITVTVKQPPGADLLLSKLNKTSIFPDLLTQIPISLGVDQMEDESEATLRSIFADELYPDLVKEILGQDLHPLEPLIEIDGAKMEDNNLMEQNNNHNLEQVPTPEEHNNNISALASISTCRENNINQLEVMMDLLTIWRKNPDSTIDASDYINSFPDRLKAALVFSHLLSLVRNKLITISKKPNSNEMDKISLGKESINLIGNIANDAVL</sequence>
<dbReference type="GeneID" id="6497401"/>
<reference evidence="1 2" key="1">
    <citation type="journal article" date="2007" name="Nature">
        <title>Evolution of genes and genomes on the Drosophila phylogeny.</title>
        <authorList>
            <consortium name="Drosophila 12 Genomes Consortium"/>
            <person name="Clark A.G."/>
            <person name="Eisen M.B."/>
            <person name="Smith D.R."/>
            <person name="Bergman C.M."/>
            <person name="Oliver B."/>
            <person name="Markow T.A."/>
            <person name="Kaufman T.C."/>
            <person name="Kellis M."/>
            <person name="Gelbart W."/>
            <person name="Iyer V.N."/>
            <person name="Pollard D.A."/>
            <person name="Sackton T.B."/>
            <person name="Larracuente A.M."/>
            <person name="Singh N.D."/>
            <person name="Abad J.P."/>
            <person name="Abt D.N."/>
            <person name="Adryan B."/>
            <person name="Aguade M."/>
            <person name="Akashi H."/>
            <person name="Anderson W.W."/>
            <person name="Aquadro C.F."/>
            <person name="Ardell D.H."/>
            <person name="Arguello R."/>
            <person name="Artieri C.G."/>
            <person name="Barbash D.A."/>
            <person name="Barker D."/>
            <person name="Barsanti P."/>
            <person name="Batterham P."/>
            <person name="Batzoglou S."/>
            <person name="Begun D."/>
            <person name="Bhutkar A."/>
            <person name="Blanco E."/>
            <person name="Bosak S.A."/>
            <person name="Bradley R.K."/>
            <person name="Brand A.D."/>
            <person name="Brent M.R."/>
            <person name="Brooks A.N."/>
            <person name="Brown R.H."/>
            <person name="Butlin R.K."/>
            <person name="Caggese C."/>
            <person name="Calvi B.R."/>
            <person name="Bernardo de Carvalho A."/>
            <person name="Caspi A."/>
            <person name="Castrezana S."/>
            <person name="Celniker S.E."/>
            <person name="Chang J.L."/>
            <person name="Chapple C."/>
            <person name="Chatterji S."/>
            <person name="Chinwalla A."/>
            <person name="Civetta A."/>
            <person name="Clifton S.W."/>
            <person name="Comeron J.M."/>
            <person name="Costello J.C."/>
            <person name="Coyne J.A."/>
            <person name="Daub J."/>
            <person name="David R.G."/>
            <person name="Delcher A.L."/>
            <person name="Delehaunty K."/>
            <person name="Do C.B."/>
            <person name="Ebling H."/>
            <person name="Edwards K."/>
            <person name="Eickbush T."/>
            <person name="Evans J.D."/>
            <person name="Filipski A."/>
            <person name="Findeiss S."/>
            <person name="Freyhult E."/>
            <person name="Fulton L."/>
            <person name="Fulton R."/>
            <person name="Garcia A.C."/>
            <person name="Gardiner A."/>
            <person name="Garfield D.A."/>
            <person name="Garvin B.E."/>
            <person name="Gibson G."/>
            <person name="Gilbert D."/>
            <person name="Gnerre S."/>
            <person name="Godfrey J."/>
            <person name="Good R."/>
            <person name="Gotea V."/>
            <person name="Gravely B."/>
            <person name="Greenberg A.J."/>
            <person name="Griffiths-Jones S."/>
            <person name="Gross S."/>
            <person name="Guigo R."/>
            <person name="Gustafson E.A."/>
            <person name="Haerty W."/>
            <person name="Hahn M.W."/>
            <person name="Halligan D.L."/>
            <person name="Halpern A.L."/>
            <person name="Halter G.M."/>
            <person name="Han M.V."/>
            <person name="Heger A."/>
            <person name="Hillier L."/>
            <person name="Hinrichs A.S."/>
            <person name="Holmes I."/>
            <person name="Hoskins R.A."/>
            <person name="Hubisz M.J."/>
            <person name="Hultmark D."/>
            <person name="Huntley M.A."/>
            <person name="Jaffe D.B."/>
            <person name="Jagadeeshan S."/>
            <person name="Jeck W.R."/>
            <person name="Johnson J."/>
            <person name="Jones C.D."/>
            <person name="Jordan W.C."/>
            <person name="Karpen G.H."/>
            <person name="Kataoka E."/>
            <person name="Keightley P.D."/>
            <person name="Kheradpour P."/>
            <person name="Kirkness E.F."/>
            <person name="Koerich L.B."/>
            <person name="Kristiansen K."/>
            <person name="Kudrna D."/>
            <person name="Kulathinal R.J."/>
            <person name="Kumar S."/>
            <person name="Kwok R."/>
            <person name="Lander E."/>
            <person name="Langley C.H."/>
            <person name="Lapoint R."/>
            <person name="Lazzaro B.P."/>
            <person name="Lee S.J."/>
            <person name="Levesque L."/>
            <person name="Li R."/>
            <person name="Lin C.F."/>
            <person name="Lin M.F."/>
            <person name="Lindblad-Toh K."/>
            <person name="Llopart A."/>
            <person name="Long M."/>
            <person name="Low L."/>
            <person name="Lozovsky E."/>
            <person name="Lu J."/>
            <person name="Luo M."/>
            <person name="Machado C.A."/>
            <person name="Makalowski W."/>
            <person name="Marzo M."/>
            <person name="Matsuda M."/>
            <person name="Matzkin L."/>
            <person name="McAllister B."/>
            <person name="McBride C.S."/>
            <person name="McKernan B."/>
            <person name="McKernan K."/>
            <person name="Mendez-Lago M."/>
            <person name="Minx P."/>
            <person name="Mollenhauer M.U."/>
            <person name="Montooth K."/>
            <person name="Mount S.M."/>
            <person name="Mu X."/>
            <person name="Myers E."/>
            <person name="Negre B."/>
            <person name="Newfeld S."/>
            <person name="Nielsen R."/>
            <person name="Noor M.A."/>
            <person name="O'Grady P."/>
            <person name="Pachter L."/>
            <person name="Papaceit M."/>
            <person name="Parisi M.J."/>
            <person name="Parisi M."/>
            <person name="Parts L."/>
            <person name="Pedersen J.S."/>
            <person name="Pesole G."/>
            <person name="Phillippy A.M."/>
            <person name="Ponting C.P."/>
            <person name="Pop M."/>
            <person name="Porcelli D."/>
            <person name="Powell J.R."/>
            <person name="Prohaska S."/>
            <person name="Pruitt K."/>
            <person name="Puig M."/>
            <person name="Quesneville H."/>
            <person name="Ram K.R."/>
            <person name="Rand D."/>
            <person name="Rasmussen M.D."/>
            <person name="Reed L.K."/>
            <person name="Reenan R."/>
            <person name="Reily A."/>
            <person name="Remington K.A."/>
            <person name="Rieger T.T."/>
            <person name="Ritchie M.G."/>
            <person name="Robin C."/>
            <person name="Rogers Y.H."/>
            <person name="Rohde C."/>
            <person name="Rozas J."/>
            <person name="Rubenfield M.J."/>
            <person name="Ruiz A."/>
            <person name="Russo S."/>
            <person name="Salzberg S.L."/>
            <person name="Sanchez-Gracia A."/>
            <person name="Saranga D.J."/>
            <person name="Sato H."/>
            <person name="Schaeffer S.W."/>
            <person name="Schatz M.C."/>
            <person name="Schlenke T."/>
            <person name="Schwartz R."/>
            <person name="Segarra C."/>
            <person name="Singh R.S."/>
            <person name="Sirot L."/>
            <person name="Sirota M."/>
            <person name="Sisneros N.B."/>
            <person name="Smith C.D."/>
            <person name="Smith T.F."/>
            <person name="Spieth J."/>
            <person name="Stage D.E."/>
            <person name="Stark A."/>
            <person name="Stephan W."/>
            <person name="Strausberg R.L."/>
            <person name="Strempel S."/>
            <person name="Sturgill D."/>
            <person name="Sutton G."/>
            <person name="Sutton G.G."/>
            <person name="Tao W."/>
            <person name="Teichmann S."/>
            <person name="Tobari Y.N."/>
            <person name="Tomimura Y."/>
            <person name="Tsolas J.M."/>
            <person name="Valente V.L."/>
            <person name="Venter E."/>
            <person name="Venter J.C."/>
            <person name="Vicario S."/>
            <person name="Vieira F.G."/>
            <person name="Vilella A.J."/>
            <person name="Villasante A."/>
            <person name="Walenz B."/>
            <person name="Wang J."/>
            <person name="Wasserman M."/>
            <person name="Watts T."/>
            <person name="Wilson D."/>
            <person name="Wilson R.K."/>
            <person name="Wing R.A."/>
            <person name="Wolfner M.F."/>
            <person name="Wong A."/>
            <person name="Wong G.K."/>
            <person name="Wu C.I."/>
            <person name="Wu G."/>
            <person name="Yamamoto D."/>
            <person name="Yang H.P."/>
            <person name="Yang S.P."/>
            <person name="Yorke J.A."/>
            <person name="Yoshida K."/>
            <person name="Zdobnov E."/>
            <person name="Zhang P."/>
            <person name="Zhang Y."/>
            <person name="Zimin A.V."/>
            <person name="Baldwin J."/>
            <person name="Abdouelleil A."/>
            <person name="Abdulkadir J."/>
            <person name="Abebe A."/>
            <person name="Abera B."/>
            <person name="Abreu J."/>
            <person name="Acer S.C."/>
            <person name="Aftuck L."/>
            <person name="Alexander A."/>
            <person name="An P."/>
            <person name="Anderson E."/>
            <person name="Anderson S."/>
            <person name="Arachi H."/>
            <person name="Azer M."/>
            <person name="Bachantsang P."/>
            <person name="Barry A."/>
            <person name="Bayul T."/>
            <person name="Berlin A."/>
            <person name="Bessette D."/>
            <person name="Bloom T."/>
            <person name="Blye J."/>
            <person name="Boguslavskiy L."/>
            <person name="Bonnet C."/>
            <person name="Boukhgalter B."/>
            <person name="Bourzgui I."/>
            <person name="Brown A."/>
            <person name="Cahill P."/>
            <person name="Channer S."/>
            <person name="Cheshatsang Y."/>
            <person name="Chuda L."/>
            <person name="Citroen M."/>
            <person name="Collymore A."/>
            <person name="Cooke P."/>
            <person name="Costello M."/>
            <person name="D'Aco K."/>
            <person name="Daza R."/>
            <person name="De Haan G."/>
            <person name="DeGray S."/>
            <person name="DeMaso C."/>
            <person name="Dhargay N."/>
            <person name="Dooley K."/>
            <person name="Dooley E."/>
            <person name="Doricent M."/>
            <person name="Dorje P."/>
            <person name="Dorjee K."/>
            <person name="Dupes A."/>
            <person name="Elong R."/>
            <person name="Falk J."/>
            <person name="Farina A."/>
            <person name="Faro S."/>
            <person name="Ferguson D."/>
            <person name="Fisher S."/>
            <person name="Foley C.D."/>
            <person name="Franke A."/>
            <person name="Friedrich D."/>
            <person name="Gadbois L."/>
            <person name="Gearin G."/>
            <person name="Gearin C.R."/>
            <person name="Giannoukos G."/>
            <person name="Goode T."/>
            <person name="Graham J."/>
            <person name="Grandbois E."/>
            <person name="Grewal S."/>
            <person name="Gyaltsen K."/>
            <person name="Hafez N."/>
            <person name="Hagos B."/>
            <person name="Hall J."/>
            <person name="Henson C."/>
            <person name="Hollinger A."/>
            <person name="Honan T."/>
            <person name="Huard M.D."/>
            <person name="Hughes L."/>
            <person name="Hurhula B."/>
            <person name="Husby M.E."/>
            <person name="Kamat A."/>
            <person name="Kanga B."/>
            <person name="Kashin S."/>
            <person name="Khazanovich D."/>
            <person name="Kisner P."/>
            <person name="Lance K."/>
            <person name="Lara M."/>
            <person name="Lee W."/>
            <person name="Lennon N."/>
            <person name="Letendre F."/>
            <person name="LeVine R."/>
            <person name="Lipovsky A."/>
            <person name="Liu X."/>
            <person name="Liu J."/>
            <person name="Liu S."/>
            <person name="Lokyitsang T."/>
            <person name="Lokyitsang Y."/>
            <person name="Lubonja R."/>
            <person name="Lui A."/>
            <person name="MacDonald P."/>
            <person name="Magnisalis V."/>
            <person name="Maru K."/>
            <person name="Matthews C."/>
            <person name="McCusker W."/>
            <person name="McDonough S."/>
            <person name="Mehta T."/>
            <person name="Meldrim J."/>
            <person name="Meneus L."/>
            <person name="Mihai O."/>
            <person name="Mihalev A."/>
            <person name="Mihova T."/>
            <person name="Mittelman R."/>
            <person name="Mlenga V."/>
            <person name="Montmayeur A."/>
            <person name="Mulrain L."/>
            <person name="Navidi A."/>
            <person name="Naylor J."/>
            <person name="Negash T."/>
            <person name="Nguyen T."/>
            <person name="Nguyen N."/>
            <person name="Nicol R."/>
            <person name="Norbu C."/>
            <person name="Norbu N."/>
            <person name="Novod N."/>
            <person name="O'Neill B."/>
            <person name="Osman S."/>
            <person name="Markiewicz E."/>
            <person name="Oyono O.L."/>
            <person name="Patti C."/>
            <person name="Phunkhang P."/>
            <person name="Pierre F."/>
            <person name="Priest M."/>
            <person name="Raghuraman S."/>
            <person name="Rege F."/>
            <person name="Reyes R."/>
            <person name="Rise C."/>
            <person name="Rogov P."/>
            <person name="Ross K."/>
            <person name="Ryan E."/>
            <person name="Settipalli S."/>
            <person name="Shea T."/>
            <person name="Sherpa N."/>
            <person name="Shi L."/>
            <person name="Shih D."/>
            <person name="Sparrow T."/>
            <person name="Spaulding J."/>
            <person name="Stalker J."/>
            <person name="Stange-Thomann N."/>
            <person name="Stavropoulos S."/>
            <person name="Stone C."/>
            <person name="Strader C."/>
            <person name="Tesfaye S."/>
            <person name="Thomson T."/>
            <person name="Thoulutsang Y."/>
            <person name="Thoulutsang D."/>
            <person name="Topham K."/>
            <person name="Topping I."/>
            <person name="Tsamla T."/>
            <person name="Vassiliev H."/>
            <person name="Vo A."/>
            <person name="Wangchuk T."/>
            <person name="Wangdi T."/>
            <person name="Weiand M."/>
            <person name="Wilkinson J."/>
            <person name="Wilson A."/>
            <person name="Yadav S."/>
            <person name="Young G."/>
            <person name="Yu Q."/>
            <person name="Zembek L."/>
            <person name="Zhong D."/>
            <person name="Zimmer A."/>
            <person name="Zwirko Z."/>
            <person name="Jaffe D.B."/>
            <person name="Alvarez P."/>
            <person name="Brockman W."/>
            <person name="Butler J."/>
            <person name="Chin C."/>
            <person name="Gnerre S."/>
            <person name="Grabherr M."/>
            <person name="Kleber M."/>
            <person name="Mauceli E."/>
            <person name="MacCallum I."/>
        </authorList>
    </citation>
    <scope>NUCLEOTIDE SEQUENCE [LARGE SCALE GENOMIC DNA]</scope>
    <source>
        <strain evidence="2">Tucson 14024-0371.13</strain>
    </source>
</reference>
<gene>
    <name evidence="1" type="primary">Dana\GF14579</name>
    <name evidence="1" type="synonym">dana_GLEANR_15343</name>
    <name evidence="1" type="ORF">GF14579</name>
</gene>
<evidence type="ECO:0000313" key="2">
    <source>
        <dbReference type="Proteomes" id="UP000007801"/>
    </source>
</evidence>
<dbReference type="GO" id="GO:0000795">
    <property type="term" value="C:synaptonemal complex"/>
    <property type="evidence" value="ECO:0007669"/>
    <property type="project" value="EnsemblMetazoa"/>
</dbReference>
<dbReference type="InParanoid" id="B3MJP1"/>
<dbReference type="AlphaFoldDB" id="B3MJP1"/>
<dbReference type="GO" id="GO:0000712">
    <property type="term" value="P:resolution of meiotic recombination intermediates"/>
    <property type="evidence" value="ECO:0007669"/>
    <property type="project" value="EnsemblMetazoa"/>
</dbReference>
<dbReference type="STRING" id="7217.B3MJP1"/>
<dbReference type="EMBL" id="CH902620">
    <property type="protein sequence ID" value="EDV31380.1"/>
    <property type="molecule type" value="Genomic_DNA"/>
</dbReference>
<dbReference type="OrthoDB" id="7865022at2759"/>
<keyword evidence="2" id="KW-1185">Reference proteome</keyword>
<dbReference type="OMA" id="LSECQMW"/>
<dbReference type="PhylomeDB" id="B3MJP1"/>
<protein>
    <submittedName>
        <fullName evidence="1">Uncharacterized protein, isoform A</fullName>
    </submittedName>
</protein>